<organism evidence="3 4">
    <name type="scientific">Actinomadura namibiensis</name>
    <dbReference type="NCBI Taxonomy" id="182080"/>
    <lineage>
        <taxon>Bacteria</taxon>
        <taxon>Bacillati</taxon>
        <taxon>Actinomycetota</taxon>
        <taxon>Actinomycetes</taxon>
        <taxon>Streptosporangiales</taxon>
        <taxon>Thermomonosporaceae</taxon>
        <taxon>Actinomadura</taxon>
    </lineage>
</organism>
<dbReference type="NCBIfam" id="TIGR03619">
    <property type="entry name" value="F420_Rv2161c"/>
    <property type="match status" value="1"/>
</dbReference>
<gene>
    <name evidence="3" type="ORF">HNR61_001063</name>
</gene>
<dbReference type="Gene3D" id="3.20.20.30">
    <property type="entry name" value="Luciferase-like domain"/>
    <property type="match status" value="1"/>
</dbReference>
<dbReference type="PANTHER" id="PTHR43244:SF1">
    <property type="entry name" value="5,10-METHYLENETETRAHYDROMETHANOPTERIN REDUCTASE"/>
    <property type="match status" value="1"/>
</dbReference>
<dbReference type="InterPro" id="IPR036661">
    <property type="entry name" value="Luciferase-like_sf"/>
</dbReference>
<name>A0A7W3QJK4_ACTNM</name>
<evidence type="ECO:0000313" key="3">
    <source>
        <dbReference type="EMBL" id="MBA8949465.1"/>
    </source>
</evidence>
<sequence length="294" mass="32564">MRFWLGAAFVPTGEFVPLARAADRLGYDTVAVSDHIFYTDYQAPYPYSDTGAPPYKPDTHWPDAWVTIGAMAASTERVRFATNVYVAPARDLFTVAKAVSTAAALSGDRVTFGVGVGWCEDEFRQTGQDFRTRGRRLDEMIPALRALWRGGPVEHHGEHYDFPPLSIAPVPARPIPVYVGGDSDAALRRAARVGDGWIGNRVYPEDELEALLRRLSGFLAEHGRILEDLDVVAPIAAMPSADLYRKWADRGVTATMAAPWWLATPAEKERHGHRTLPLKLATMERFADEVIAKM</sequence>
<keyword evidence="4" id="KW-1185">Reference proteome</keyword>
<evidence type="ECO:0000259" key="2">
    <source>
        <dbReference type="Pfam" id="PF00296"/>
    </source>
</evidence>
<dbReference type="GO" id="GO:0016705">
    <property type="term" value="F:oxidoreductase activity, acting on paired donors, with incorporation or reduction of molecular oxygen"/>
    <property type="evidence" value="ECO:0007669"/>
    <property type="project" value="InterPro"/>
</dbReference>
<reference evidence="3 4" key="1">
    <citation type="submission" date="2020-08" db="EMBL/GenBank/DDBJ databases">
        <title>Genomic Encyclopedia of Type Strains, Phase IV (KMG-IV): sequencing the most valuable type-strain genomes for metagenomic binning, comparative biology and taxonomic classification.</title>
        <authorList>
            <person name="Goeker M."/>
        </authorList>
    </citation>
    <scope>NUCLEOTIDE SEQUENCE [LARGE SCALE GENOMIC DNA]</scope>
    <source>
        <strain evidence="3 4">DSM 44197</strain>
    </source>
</reference>
<dbReference type="PANTHER" id="PTHR43244">
    <property type="match status" value="1"/>
</dbReference>
<proteinExistence type="predicted"/>
<dbReference type="AlphaFoldDB" id="A0A7W3QJK4"/>
<dbReference type="EMBL" id="JACJIA010000001">
    <property type="protein sequence ID" value="MBA8949465.1"/>
    <property type="molecule type" value="Genomic_DNA"/>
</dbReference>
<dbReference type="InterPro" id="IPR050564">
    <property type="entry name" value="F420-G6PD/mer"/>
</dbReference>
<dbReference type="InterPro" id="IPR019921">
    <property type="entry name" value="Lucif-like_OxRdtase_Rv2161c"/>
</dbReference>
<dbReference type="RefSeq" id="WP_182841887.1">
    <property type="nucleotide sequence ID" value="NZ_BAAALP010000013.1"/>
</dbReference>
<dbReference type="SUPFAM" id="SSF51679">
    <property type="entry name" value="Bacterial luciferase-like"/>
    <property type="match status" value="1"/>
</dbReference>
<evidence type="ECO:0000256" key="1">
    <source>
        <dbReference type="ARBA" id="ARBA00023002"/>
    </source>
</evidence>
<dbReference type="InterPro" id="IPR011251">
    <property type="entry name" value="Luciferase-like_dom"/>
</dbReference>
<feature type="domain" description="Luciferase-like" evidence="2">
    <location>
        <begin position="13"/>
        <end position="266"/>
    </location>
</feature>
<evidence type="ECO:0000313" key="4">
    <source>
        <dbReference type="Proteomes" id="UP000572680"/>
    </source>
</evidence>
<protein>
    <submittedName>
        <fullName evidence="3">Putative F420-dependent oxidoreductase</fullName>
    </submittedName>
</protein>
<dbReference type="Proteomes" id="UP000572680">
    <property type="component" value="Unassembled WGS sequence"/>
</dbReference>
<keyword evidence="1" id="KW-0560">Oxidoreductase</keyword>
<comment type="caution">
    <text evidence="3">The sequence shown here is derived from an EMBL/GenBank/DDBJ whole genome shotgun (WGS) entry which is preliminary data.</text>
</comment>
<dbReference type="Pfam" id="PF00296">
    <property type="entry name" value="Bac_luciferase"/>
    <property type="match status" value="1"/>
</dbReference>
<accession>A0A7W3QJK4</accession>